<keyword evidence="2" id="KW-0614">Plasmid</keyword>
<proteinExistence type="predicted"/>
<dbReference type="EMBL" id="CM000914">
    <property type="protein sequence ID" value="EFG04152.2"/>
    <property type="molecule type" value="Genomic_DNA"/>
</dbReference>
<organism evidence="2 3">
    <name type="scientific">Streptomyces clavuligerus</name>
    <dbReference type="NCBI Taxonomy" id="1901"/>
    <lineage>
        <taxon>Bacteria</taxon>
        <taxon>Bacillati</taxon>
        <taxon>Actinomycetota</taxon>
        <taxon>Actinomycetes</taxon>
        <taxon>Kitasatosporales</taxon>
        <taxon>Streptomycetaceae</taxon>
        <taxon>Streptomyces</taxon>
    </lineage>
</organism>
<sequence length="526" mass="57339">MTNDALAHPHPLPAPSWSRRDGRTETAGDGPTAVGLTGHLDETDRAGLTHLLRAERTALAGSGLKLDPAESETVLDHLAEIAVRARCWQDHPALTAAEKDTLALERILPVARRIACTRLGRQHHRPTTRARTDADEATLAASAAMADRGLLTKARGRTVLAWTRVMAQETTTHPYRATGPDGSRPGGAGTLFDPGTRDMLGDIKQMAVDFNALADDIADEVHDRELLAAMAAIPGTGGRIRRTADAGLAAAARRLPKGWRPYYDTMAHIWESLVQQLLELSGERAFRRHEAQLCRDYRAIVGCLSDNLELNADPARIPPAAEHTRLMLEGHNMNFLAFETMDRMVADSRCDTLPAPDSDTYRAFRRLCLLLQGNGQCANALATWRAELEEGCLANEVVLTALGHDTGSGPSDPSDLSGSFDPSGIGLAADLRRLCAARAAHPTTPGRDRVPGRDREHIARLTADIIHRVEASGAERRCHQRWTKRRAAALDLVRAHPAIDTFVDTERLIAGHDTLLAMYLVYEGRI</sequence>
<feature type="region of interest" description="Disordered" evidence="1">
    <location>
        <begin position="171"/>
        <end position="194"/>
    </location>
</feature>
<name>B5H2T1_STRCL</name>
<geneLocation type="plasmid" evidence="2 3">
    <name>pSCL4</name>
</geneLocation>
<keyword evidence="3" id="KW-1185">Reference proteome</keyword>
<protein>
    <submittedName>
        <fullName evidence="2">Uncharacterized protein</fullName>
    </submittedName>
</protein>
<dbReference type="RefSeq" id="WP_003958576.1">
    <property type="nucleotide sequence ID" value="NZ_CM000914.1"/>
</dbReference>
<reference evidence="2 3" key="1">
    <citation type="journal article" date="2010" name="Genome Biol. Evol.">
        <title>The sequence of a 1.8-mb bacterial linear plasmid reveals a rich evolutionary reservoir of secondary metabolic pathways.</title>
        <authorList>
            <person name="Medema M.H."/>
            <person name="Trefzer A."/>
            <person name="Kovalchuk A."/>
            <person name="van den Berg M."/>
            <person name="Mueller U."/>
            <person name="Heijne W."/>
            <person name="Wu L."/>
            <person name="Alam M.T."/>
            <person name="Ronning C.M."/>
            <person name="Nierman W.C."/>
            <person name="Bovenberg R.A.L."/>
            <person name="Breitling R."/>
            <person name="Takano E."/>
        </authorList>
    </citation>
    <scope>NUCLEOTIDE SEQUENCE [LARGE SCALE GENOMIC DNA]</scope>
    <source>
        <strain evidence="3">ATCC 27064 / DSM 738 / JCM 4710 / NBRC 13307 / NCIMB 12785 / NRRL 3585 / VKM Ac-602</strain>
        <plasmid evidence="2">pSCL4</plasmid>
    </source>
</reference>
<dbReference type="eggNOG" id="ENOG502ZGJD">
    <property type="taxonomic scope" value="Bacteria"/>
</dbReference>
<dbReference type="Proteomes" id="UP000002357">
    <property type="component" value="Plasmid pSCL4"/>
</dbReference>
<dbReference type="AlphaFoldDB" id="B5H2T1"/>
<evidence type="ECO:0000313" key="3">
    <source>
        <dbReference type="Proteomes" id="UP000002357"/>
    </source>
</evidence>
<gene>
    <name evidence="2" type="ORF">SCLAV_p0665</name>
</gene>
<feature type="region of interest" description="Disordered" evidence="1">
    <location>
        <begin position="1"/>
        <end position="39"/>
    </location>
</feature>
<evidence type="ECO:0000313" key="2">
    <source>
        <dbReference type="EMBL" id="EFG04152.2"/>
    </source>
</evidence>
<evidence type="ECO:0000256" key="1">
    <source>
        <dbReference type="SAM" id="MobiDB-lite"/>
    </source>
</evidence>
<accession>B5H2T1</accession>
<dbReference type="GeneID" id="93733789"/>